<gene>
    <name evidence="1" type="ORF">ACH47G_00965</name>
</gene>
<dbReference type="Proteomes" id="UP001611450">
    <property type="component" value="Unassembled WGS sequence"/>
</dbReference>
<organism evidence="1 2">
    <name type="scientific">Nocardia beijingensis</name>
    <dbReference type="NCBI Taxonomy" id="95162"/>
    <lineage>
        <taxon>Bacteria</taxon>
        <taxon>Bacillati</taxon>
        <taxon>Actinomycetota</taxon>
        <taxon>Actinomycetes</taxon>
        <taxon>Mycobacteriales</taxon>
        <taxon>Nocardiaceae</taxon>
        <taxon>Nocardia</taxon>
    </lineage>
</organism>
<accession>A0ABW7W8J2</accession>
<protein>
    <submittedName>
        <fullName evidence="1">Uncharacterized protein</fullName>
    </submittedName>
</protein>
<proteinExistence type="predicted"/>
<evidence type="ECO:0000313" key="1">
    <source>
        <dbReference type="EMBL" id="MFI2319032.1"/>
    </source>
</evidence>
<dbReference type="EMBL" id="JBIRXV010000001">
    <property type="protein sequence ID" value="MFI2319032.1"/>
    <property type="molecule type" value="Genomic_DNA"/>
</dbReference>
<keyword evidence="2" id="KW-1185">Reference proteome</keyword>
<sequence>MAEPFPTPFGTSDRRFIAVWQNSVNDDDSVFAMGFIVERAVELFLAGP</sequence>
<reference evidence="1 2" key="1">
    <citation type="submission" date="2024-10" db="EMBL/GenBank/DDBJ databases">
        <title>The Natural Products Discovery Center: Release of the First 8490 Sequenced Strains for Exploring Actinobacteria Biosynthetic Diversity.</title>
        <authorList>
            <person name="Kalkreuter E."/>
            <person name="Kautsar S.A."/>
            <person name="Yang D."/>
            <person name="Bader C.D."/>
            <person name="Teijaro C.N."/>
            <person name="Fluegel L."/>
            <person name="Davis C.M."/>
            <person name="Simpson J.R."/>
            <person name="Lauterbach L."/>
            <person name="Steele A.D."/>
            <person name="Gui C."/>
            <person name="Meng S."/>
            <person name="Li G."/>
            <person name="Viehrig K."/>
            <person name="Ye F."/>
            <person name="Su P."/>
            <person name="Kiefer A.F."/>
            <person name="Nichols A."/>
            <person name="Cepeda A.J."/>
            <person name="Yan W."/>
            <person name="Fan B."/>
            <person name="Jiang Y."/>
            <person name="Adhikari A."/>
            <person name="Zheng C.-J."/>
            <person name="Schuster L."/>
            <person name="Cowan T.M."/>
            <person name="Smanski M.J."/>
            <person name="Chevrette M.G."/>
            <person name="De Carvalho L.P.S."/>
            <person name="Shen B."/>
        </authorList>
    </citation>
    <scope>NUCLEOTIDE SEQUENCE [LARGE SCALE GENOMIC DNA]</scope>
    <source>
        <strain evidence="1 2">NPDC019626</strain>
    </source>
</reference>
<dbReference type="RefSeq" id="WP_396946092.1">
    <property type="nucleotide sequence ID" value="NZ_JBIRXV010000001.1"/>
</dbReference>
<name>A0ABW7W8J2_9NOCA</name>
<comment type="caution">
    <text evidence="1">The sequence shown here is derived from an EMBL/GenBank/DDBJ whole genome shotgun (WGS) entry which is preliminary data.</text>
</comment>
<evidence type="ECO:0000313" key="2">
    <source>
        <dbReference type="Proteomes" id="UP001611450"/>
    </source>
</evidence>